<reference evidence="1 2" key="1">
    <citation type="submission" date="2018-08" db="EMBL/GenBank/DDBJ databases">
        <title>A genome reference for cultivated species of the human gut microbiota.</title>
        <authorList>
            <person name="Zou Y."/>
            <person name="Xue W."/>
            <person name="Luo G."/>
        </authorList>
    </citation>
    <scope>NUCLEOTIDE SEQUENCE [LARGE SCALE GENOMIC DNA]</scope>
    <source>
        <strain evidence="1 2">AF43-2</strain>
    </source>
</reference>
<evidence type="ECO:0000313" key="2">
    <source>
        <dbReference type="Proteomes" id="UP000284562"/>
    </source>
</evidence>
<organism evidence="1 2">
    <name type="scientific">Segatella copri</name>
    <dbReference type="NCBI Taxonomy" id="165179"/>
    <lineage>
        <taxon>Bacteria</taxon>
        <taxon>Pseudomonadati</taxon>
        <taxon>Bacteroidota</taxon>
        <taxon>Bacteroidia</taxon>
        <taxon>Bacteroidales</taxon>
        <taxon>Prevotellaceae</taxon>
        <taxon>Segatella</taxon>
    </lineage>
</organism>
<dbReference type="Proteomes" id="UP000284562">
    <property type="component" value="Unassembled WGS sequence"/>
</dbReference>
<protein>
    <submittedName>
        <fullName evidence="1">Uncharacterized protein</fullName>
    </submittedName>
</protein>
<comment type="caution">
    <text evidence="1">The sequence shown here is derived from an EMBL/GenBank/DDBJ whole genome shotgun (WGS) entry which is preliminary data.</text>
</comment>
<gene>
    <name evidence="1" type="ORF">DW064_02460</name>
</gene>
<evidence type="ECO:0000313" key="1">
    <source>
        <dbReference type="EMBL" id="RHK49957.1"/>
    </source>
</evidence>
<proteinExistence type="predicted"/>
<dbReference type="AlphaFoldDB" id="A0AA92V712"/>
<name>A0AA92V712_9BACT</name>
<dbReference type="EMBL" id="QRNN01000005">
    <property type="protein sequence ID" value="RHK49957.1"/>
    <property type="molecule type" value="Genomic_DNA"/>
</dbReference>
<sequence>MDNLAKIRLLYDSYKVFEYFFFFLMKFAKDFNGRNVLFLIISRLNIRTSLRLGICIVCYVLPIPFVKSGNNLVEFKKKRWKCLAFPPYFIIFAASF</sequence>
<accession>A0AA92V712</accession>